<dbReference type="EMBL" id="MN739508">
    <property type="protein sequence ID" value="QHT09075.1"/>
    <property type="molecule type" value="Genomic_DNA"/>
</dbReference>
<reference evidence="2" key="1">
    <citation type="journal article" date="2020" name="Nature">
        <title>Giant virus diversity and host interactions through global metagenomics.</title>
        <authorList>
            <person name="Schulz F."/>
            <person name="Roux S."/>
            <person name="Paez-Espino D."/>
            <person name="Jungbluth S."/>
            <person name="Walsh D.A."/>
            <person name="Denef V.J."/>
            <person name="McMahon K.D."/>
            <person name="Konstantinidis K.T."/>
            <person name="Eloe-Fadrosh E.A."/>
            <person name="Kyrpides N.C."/>
            <person name="Woyke T."/>
        </authorList>
    </citation>
    <scope>NUCLEOTIDE SEQUENCE</scope>
    <source>
        <strain evidence="2">GVMAG-M-3300023110-24</strain>
    </source>
</reference>
<accession>A0A6C0D047</accession>
<dbReference type="AlphaFoldDB" id="A0A6C0D047"/>
<name>A0A6C0D047_9ZZZZ</name>
<evidence type="ECO:0000313" key="2">
    <source>
        <dbReference type="EMBL" id="QHT09075.1"/>
    </source>
</evidence>
<protein>
    <submittedName>
        <fullName evidence="2">Uncharacterized protein</fullName>
    </submittedName>
</protein>
<sequence length="245" mass="27738">MAEAEKVAAEKAEAEKAEAEKAEAEKAEAEKAKAEKAVAEKAAAQAAADVLHLIQKYDNEGWAQEEGKIYKEEMPDGRLPTIEAITGVELSGRELAGRIIMRNYDVHDADSQKKLKTLTDQDIYRLDEELCSRMDWQDEMNAAGWANLDSITLTQDVEDETLRIGAGEYKLLDSEKASSKFCDEPTCVLMSMLQYGYCHWGYYDDRPQKKARIMKYFNTRTMYQRKDEVNGNCDICHYCLALACC</sequence>
<feature type="region of interest" description="Disordered" evidence="1">
    <location>
        <begin position="1"/>
        <end position="30"/>
    </location>
</feature>
<evidence type="ECO:0000256" key="1">
    <source>
        <dbReference type="SAM" id="MobiDB-lite"/>
    </source>
</evidence>
<organism evidence="2">
    <name type="scientific">viral metagenome</name>
    <dbReference type="NCBI Taxonomy" id="1070528"/>
    <lineage>
        <taxon>unclassified sequences</taxon>
        <taxon>metagenomes</taxon>
        <taxon>organismal metagenomes</taxon>
    </lineage>
</organism>
<proteinExistence type="predicted"/>